<reference evidence="4 5" key="1">
    <citation type="submission" date="2016-10" db="EMBL/GenBank/DDBJ databases">
        <authorList>
            <person name="de Groot N.N."/>
        </authorList>
    </citation>
    <scope>NUCLEOTIDE SEQUENCE [LARGE SCALE GENOMIC DNA]</scope>
    <source>
        <strain evidence="4 5">743A</strain>
    </source>
</reference>
<organism evidence="4 5">
    <name type="scientific">Anaeromicropila populeti</name>
    <dbReference type="NCBI Taxonomy" id="37658"/>
    <lineage>
        <taxon>Bacteria</taxon>
        <taxon>Bacillati</taxon>
        <taxon>Bacillota</taxon>
        <taxon>Clostridia</taxon>
        <taxon>Lachnospirales</taxon>
        <taxon>Lachnospiraceae</taxon>
        <taxon>Anaeromicropila</taxon>
    </lineage>
</organism>
<dbReference type="Gene3D" id="2.70.70.10">
    <property type="entry name" value="Glucose Permease (Domain IIA)"/>
    <property type="match status" value="1"/>
</dbReference>
<gene>
    <name evidence="4" type="ORF">SAMN05661086_00484</name>
</gene>
<dbReference type="InterPro" id="IPR011055">
    <property type="entry name" value="Dup_hybrid_motif"/>
</dbReference>
<name>A0A1I6I6X3_9FIRM</name>
<keyword evidence="2" id="KW-0812">Transmembrane</keyword>
<dbReference type="EMBL" id="FOYZ01000002">
    <property type="protein sequence ID" value="SFR62404.1"/>
    <property type="molecule type" value="Genomic_DNA"/>
</dbReference>
<dbReference type="RefSeq" id="WP_177214505.1">
    <property type="nucleotide sequence ID" value="NZ_FOYZ01000002.1"/>
</dbReference>
<evidence type="ECO:0000256" key="1">
    <source>
        <dbReference type="SAM" id="MobiDB-lite"/>
    </source>
</evidence>
<proteinExistence type="predicted"/>
<dbReference type="SUPFAM" id="SSF51261">
    <property type="entry name" value="Duplicated hybrid motif"/>
    <property type="match status" value="1"/>
</dbReference>
<dbReference type="CDD" id="cd12797">
    <property type="entry name" value="M23_peptidase"/>
    <property type="match status" value="1"/>
</dbReference>
<keyword evidence="2" id="KW-1133">Transmembrane helix</keyword>
<evidence type="ECO:0000313" key="4">
    <source>
        <dbReference type="EMBL" id="SFR62404.1"/>
    </source>
</evidence>
<protein>
    <submittedName>
        <fullName evidence="4">Peptidase family M23</fullName>
    </submittedName>
</protein>
<accession>A0A1I6I6X3</accession>
<keyword evidence="2" id="KW-0472">Membrane</keyword>
<feature type="region of interest" description="Disordered" evidence="1">
    <location>
        <begin position="100"/>
        <end position="121"/>
    </location>
</feature>
<dbReference type="GO" id="GO:0004222">
    <property type="term" value="F:metalloendopeptidase activity"/>
    <property type="evidence" value="ECO:0007669"/>
    <property type="project" value="TreeGrafter"/>
</dbReference>
<evidence type="ECO:0000259" key="3">
    <source>
        <dbReference type="Pfam" id="PF01551"/>
    </source>
</evidence>
<dbReference type="AlphaFoldDB" id="A0A1I6I6X3"/>
<dbReference type="InterPro" id="IPR016047">
    <property type="entry name" value="M23ase_b-sheet_dom"/>
</dbReference>
<dbReference type="PANTHER" id="PTHR21666:SF270">
    <property type="entry name" value="MUREIN HYDROLASE ACTIVATOR ENVC"/>
    <property type="match status" value="1"/>
</dbReference>
<evidence type="ECO:0000313" key="5">
    <source>
        <dbReference type="Proteomes" id="UP000199659"/>
    </source>
</evidence>
<dbReference type="Pfam" id="PF01551">
    <property type="entry name" value="Peptidase_M23"/>
    <property type="match status" value="1"/>
</dbReference>
<keyword evidence="5" id="KW-1185">Reference proteome</keyword>
<dbReference type="Proteomes" id="UP000199659">
    <property type="component" value="Unassembled WGS sequence"/>
</dbReference>
<feature type="transmembrane region" description="Helical" evidence="2">
    <location>
        <begin position="18"/>
        <end position="39"/>
    </location>
</feature>
<feature type="domain" description="M23ase beta-sheet core" evidence="3">
    <location>
        <begin position="186"/>
        <end position="281"/>
    </location>
</feature>
<dbReference type="STRING" id="37658.SAMN05661086_00484"/>
<dbReference type="PANTHER" id="PTHR21666">
    <property type="entry name" value="PEPTIDASE-RELATED"/>
    <property type="match status" value="1"/>
</dbReference>
<dbReference type="InterPro" id="IPR050570">
    <property type="entry name" value="Cell_wall_metabolism_enzyme"/>
</dbReference>
<evidence type="ECO:0000256" key="2">
    <source>
        <dbReference type="SAM" id="Phobius"/>
    </source>
</evidence>
<sequence>MVKGQNNKLNNKLKSKNFYIWMLSGVLTVVCICAVCFNLPELNKSKELTDLNEPKVESQGNANVANEVTDIADNSENNVPQSDESEEINLLEHDIYDENENESSLSQVTKPVETVEPSENTEVPTVAIQEEEAVSVMQNDTKPISEKLSFDEDAGLLWPANGNVIMNYSDEKGIYFATLGQYKVNPAILIGAEEETEVVSATKGTIDEIIENEETGTTIKMSIGNDYVLTYGQLKDLKVEVGDTVEEGQVLGCIAKPTKYYVVEGANLYFQVTQNGEPVNPLYLLR</sequence>